<dbReference type="EMBL" id="LR828257">
    <property type="protein sequence ID" value="CAD0339510.1"/>
    <property type="molecule type" value="Genomic_DNA"/>
</dbReference>
<evidence type="ECO:0000313" key="4">
    <source>
        <dbReference type="Proteomes" id="UP001187425"/>
    </source>
</evidence>
<dbReference type="AlphaFoldDB" id="A0A6V7DS75"/>
<evidence type="ECO:0000313" key="3">
    <source>
        <dbReference type="Proteomes" id="UP000515406"/>
    </source>
</evidence>
<evidence type="ECO:0000313" key="2">
    <source>
        <dbReference type="EMBL" id="MDV7249918.1"/>
    </source>
</evidence>
<dbReference type="EMBL" id="JAWMQI010000068">
    <property type="protein sequence ID" value="MDV7249918.1"/>
    <property type="molecule type" value="Genomic_DNA"/>
</dbReference>
<evidence type="ECO:0000313" key="1">
    <source>
        <dbReference type="EMBL" id="CAD0339510.1"/>
    </source>
</evidence>
<accession>A0A6V7DS75</accession>
<dbReference type="Proteomes" id="UP001187425">
    <property type="component" value="Unassembled WGS sequence"/>
</dbReference>
<keyword evidence="3" id="KW-1185">Reference proteome</keyword>
<dbReference type="RefSeq" id="WP_180313741.1">
    <property type="nucleotide sequence ID" value="NZ_JAJTZO010000079.1"/>
</dbReference>
<organism evidence="1 3">
    <name type="scientific">Xanthomonas hortorum pv. vitians</name>
    <dbReference type="NCBI Taxonomy" id="83224"/>
    <lineage>
        <taxon>Bacteria</taxon>
        <taxon>Pseudomonadati</taxon>
        <taxon>Pseudomonadota</taxon>
        <taxon>Gammaproteobacteria</taxon>
        <taxon>Lysobacterales</taxon>
        <taxon>Lysobacteraceae</taxon>
        <taxon>Xanthomonas</taxon>
    </lineage>
</organism>
<reference evidence="1 3" key="1">
    <citation type="submission" date="2020-07" db="EMBL/GenBank/DDBJ databases">
        <authorList>
            <person name="Pothier F. J."/>
        </authorList>
    </citation>
    <scope>NUCLEOTIDE SEQUENCE [LARGE SCALE GENOMIC DNA]</scope>
    <source>
        <strain evidence="1 3">CFBP 498</strain>
    </source>
</reference>
<reference evidence="2 4" key="2">
    <citation type="submission" date="2023-10" db="EMBL/GenBank/DDBJ databases">
        <title>A new tool for lettuce pathogen research.</title>
        <authorList>
            <person name="Horton K.N."/>
            <person name="Cseke L.J."/>
            <person name="Badiwe M."/>
            <person name="Tesfaye D."/>
            <person name="Klein A."/>
            <person name="Su J."/>
            <person name="Potnis N."/>
            <person name="Gassmann W."/>
        </authorList>
    </citation>
    <scope>NUCLEOTIDE SEQUENCE [LARGE SCALE GENOMIC DNA]</scope>
    <source>
        <strain evidence="2 4">JSKH1901</strain>
    </source>
</reference>
<sequence>MSQIRISVDADNLLGRQFSALEREQLPYAVMQACNATAYEIREVWKRTAPRVFDRPAPLTINAAMYRKATRDRLFAEIFLRDEAFKGTPPAKYLRTEVEGGQRRKKGFEVLLQQKGLMPAGTFAVAGRGAKLDAYGNVPGSTITTILSQLRAQRDAYQWVSKESRKRLTSERSRAEYLGKTRQGTTAVMRRTVRRGGRYFEIKRQRGKLAPGIYERISTGFGGAVRSVFVFTARASYTQRYDIFGLAQRTWDKLMPFYFNRELDKALRSAIAKVSA</sequence>
<dbReference type="EMBL" id="LR828257">
    <property type="protein sequence ID" value="CAD0339516.1"/>
    <property type="molecule type" value="Genomic_DNA"/>
</dbReference>
<proteinExistence type="predicted"/>
<dbReference type="Proteomes" id="UP000515406">
    <property type="component" value="Chromosome"/>
</dbReference>
<gene>
    <name evidence="1" type="ORF">CFBP498_26630</name>
    <name evidence="2" type="ORF">R4K57_16200</name>
</gene>
<name>A0A6V7DS75_9XANT</name>
<protein>
    <submittedName>
        <fullName evidence="1">Uncharacterized protein</fullName>
    </submittedName>
</protein>